<evidence type="ECO:0000313" key="3">
    <source>
        <dbReference type="Proteomes" id="UP000728185"/>
    </source>
</evidence>
<dbReference type="EMBL" id="LUCM01003597">
    <property type="protein sequence ID" value="KAA0195593.1"/>
    <property type="molecule type" value="Genomic_DNA"/>
</dbReference>
<proteinExistence type="predicted"/>
<reference evidence="2" key="1">
    <citation type="submission" date="2019-05" db="EMBL/GenBank/DDBJ databases">
        <title>Annotation for the trematode Fasciolopsis buski.</title>
        <authorList>
            <person name="Choi Y.-J."/>
        </authorList>
    </citation>
    <scope>NUCLEOTIDE SEQUENCE</scope>
    <source>
        <strain evidence="2">HT</strain>
        <tissue evidence="2">Whole worm</tissue>
    </source>
</reference>
<dbReference type="AlphaFoldDB" id="A0A8E0RZQ2"/>
<evidence type="ECO:0000256" key="1">
    <source>
        <dbReference type="SAM" id="SignalP"/>
    </source>
</evidence>
<sequence length="405" mass="46587">MWMMLSTITIVFLCSVTLSFTNENEPFWPPSNISALIDPKDGRINLALKPRLISTPRTGYWASYYELLITSLASDVKLDPKSSQLKRMVDAQQTLLQQPNRPQYSLYPQVLNMREIVRDVRSGKPLEEEPINDPPLKPIRFPKSVCQPGLDEWPDLIIIVESCLKCAGERQHARETFMQSSLWPELTVQFVFSIAVPDKLWNDEINSSFWLSAQLGVEYSKYDDMLIGGPYDPEMLQTWNRIQSFRWLALFCQERVPLYLFLNSHYSVAPRNLITFIRGLSRDSQLILNAGLRPKTLDVPRSGADQVDHDEIPWKKYPEHYNDTAFFVGAELLMEASITMAFTRPHRNSAAYLGFVWAKLDYPSLHLPEVITVNGSYYEICASSVALMSYLDRYMDWSTGFFLAP</sequence>
<keyword evidence="3" id="KW-1185">Reference proteome</keyword>
<protein>
    <submittedName>
        <fullName evidence="2">Hexosyltransferase</fullName>
    </submittedName>
</protein>
<comment type="caution">
    <text evidence="2">The sequence shown here is derived from an EMBL/GenBank/DDBJ whole genome shotgun (WGS) entry which is preliminary data.</text>
</comment>
<organism evidence="2 3">
    <name type="scientific">Fasciolopsis buskii</name>
    <dbReference type="NCBI Taxonomy" id="27845"/>
    <lineage>
        <taxon>Eukaryota</taxon>
        <taxon>Metazoa</taxon>
        <taxon>Spiralia</taxon>
        <taxon>Lophotrochozoa</taxon>
        <taxon>Platyhelminthes</taxon>
        <taxon>Trematoda</taxon>
        <taxon>Digenea</taxon>
        <taxon>Plagiorchiida</taxon>
        <taxon>Echinostomata</taxon>
        <taxon>Echinostomatoidea</taxon>
        <taxon>Fasciolidae</taxon>
        <taxon>Fasciolopsis</taxon>
    </lineage>
</organism>
<dbReference type="OrthoDB" id="2139606at2759"/>
<accession>A0A8E0RZQ2</accession>
<evidence type="ECO:0000313" key="2">
    <source>
        <dbReference type="EMBL" id="KAA0195593.1"/>
    </source>
</evidence>
<gene>
    <name evidence="2" type="ORF">FBUS_05873</name>
</gene>
<name>A0A8E0RZQ2_9TREM</name>
<feature type="signal peptide" evidence="1">
    <location>
        <begin position="1"/>
        <end position="19"/>
    </location>
</feature>
<keyword evidence="1" id="KW-0732">Signal</keyword>
<dbReference type="Proteomes" id="UP000728185">
    <property type="component" value="Unassembled WGS sequence"/>
</dbReference>
<feature type="chain" id="PRO_5034643090" evidence="1">
    <location>
        <begin position="20"/>
        <end position="405"/>
    </location>
</feature>